<evidence type="ECO:0000313" key="1">
    <source>
        <dbReference type="EMBL" id="CDW41257.1"/>
    </source>
</evidence>
<dbReference type="AlphaFoldDB" id="A0A0K2UTN2"/>
<organism evidence="1">
    <name type="scientific">Lepeophtheirus salmonis</name>
    <name type="common">Salmon louse</name>
    <name type="synonym">Caligus salmonis</name>
    <dbReference type="NCBI Taxonomy" id="72036"/>
    <lineage>
        <taxon>Eukaryota</taxon>
        <taxon>Metazoa</taxon>
        <taxon>Ecdysozoa</taxon>
        <taxon>Arthropoda</taxon>
        <taxon>Crustacea</taxon>
        <taxon>Multicrustacea</taxon>
        <taxon>Hexanauplia</taxon>
        <taxon>Copepoda</taxon>
        <taxon>Siphonostomatoida</taxon>
        <taxon>Caligidae</taxon>
        <taxon>Lepeophtheirus</taxon>
    </lineage>
</organism>
<accession>A0A0K2UTN2</accession>
<reference evidence="1" key="1">
    <citation type="submission" date="2014-05" db="EMBL/GenBank/DDBJ databases">
        <authorList>
            <person name="Chronopoulou M."/>
        </authorList>
    </citation>
    <scope>NUCLEOTIDE SEQUENCE</scope>
    <source>
        <tissue evidence="1">Whole organism</tissue>
    </source>
</reference>
<proteinExistence type="predicted"/>
<dbReference type="EMBL" id="HACA01023896">
    <property type="protein sequence ID" value="CDW41257.1"/>
    <property type="molecule type" value="Transcribed_RNA"/>
</dbReference>
<sequence>MARIFVRLETFQTKLLFIRRGINNKLYSCPYENGA</sequence>
<protein>
    <submittedName>
        <fullName evidence="1">Uncharacterized protein</fullName>
    </submittedName>
</protein>
<name>A0A0K2UTN2_LEPSM</name>